<dbReference type="Proteomes" id="UP000755551">
    <property type="component" value="Unassembled WGS sequence"/>
</dbReference>
<evidence type="ECO:0000256" key="5">
    <source>
        <dbReference type="ARBA" id="ARBA00023235"/>
    </source>
</evidence>
<dbReference type="PROSITE" id="PS51198">
    <property type="entry name" value="UVRD_HELICASE_ATP_BIND"/>
    <property type="match status" value="1"/>
</dbReference>
<name>A0ABS6M717_9GAMM</name>
<evidence type="ECO:0000256" key="2">
    <source>
        <dbReference type="ARBA" id="ARBA00022801"/>
    </source>
</evidence>
<dbReference type="InterPro" id="IPR014017">
    <property type="entry name" value="DNA_helicase_UvrD-like_C"/>
</dbReference>
<keyword evidence="12" id="KW-1185">Reference proteome</keyword>
<keyword evidence="5" id="KW-0413">Isomerase</keyword>
<dbReference type="InterPro" id="IPR000212">
    <property type="entry name" value="DNA_helicase_UvrD/REP"/>
</dbReference>
<evidence type="ECO:0000256" key="6">
    <source>
        <dbReference type="ARBA" id="ARBA00034617"/>
    </source>
</evidence>
<dbReference type="EMBL" id="JAHQZT010000001">
    <property type="protein sequence ID" value="MBV0932075.1"/>
    <property type="molecule type" value="Genomic_DNA"/>
</dbReference>
<evidence type="ECO:0000256" key="1">
    <source>
        <dbReference type="ARBA" id="ARBA00022741"/>
    </source>
</evidence>
<feature type="binding site" evidence="9">
    <location>
        <begin position="275"/>
        <end position="282"/>
    </location>
    <ligand>
        <name>ATP</name>
        <dbReference type="ChEBI" id="CHEBI:30616"/>
    </ligand>
</feature>
<gene>
    <name evidence="11" type="ORF">KTN04_01805</name>
</gene>
<dbReference type="RefSeq" id="WP_217333490.1">
    <property type="nucleotide sequence ID" value="NZ_JAHQZT010000001.1"/>
</dbReference>
<proteinExistence type="predicted"/>
<feature type="domain" description="UvrD-like helicase ATP-binding" evidence="10">
    <location>
        <begin position="254"/>
        <end position="537"/>
    </location>
</feature>
<keyword evidence="4 9" id="KW-0067">ATP-binding</keyword>
<dbReference type="Pfam" id="PF13361">
    <property type="entry name" value="UvrD_C"/>
    <property type="match status" value="1"/>
</dbReference>
<keyword evidence="2 9" id="KW-0378">Hydrolase</keyword>
<comment type="caution">
    <text evidence="11">The sequence shown here is derived from an EMBL/GenBank/DDBJ whole genome shotgun (WGS) entry which is preliminary data.</text>
</comment>
<reference evidence="11 12" key="1">
    <citation type="submission" date="2021-06" db="EMBL/GenBank/DDBJ databases">
        <title>Bacterium isolated from marine sediment.</title>
        <authorList>
            <person name="Zhu K.-L."/>
            <person name="Du Z.-J."/>
            <person name="Liang Q.-Y."/>
        </authorList>
    </citation>
    <scope>NUCLEOTIDE SEQUENCE [LARGE SCALE GENOMIC DNA]</scope>
    <source>
        <strain evidence="11 12">A346</strain>
    </source>
</reference>
<comment type="catalytic activity">
    <reaction evidence="6">
        <text>Couples ATP hydrolysis with the unwinding of duplex DNA by translocating in the 3'-5' direction.</text>
        <dbReference type="EC" id="5.6.2.4"/>
    </reaction>
</comment>
<evidence type="ECO:0000313" key="11">
    <source>
        <dbReference type="EMBL" id="MBV0932075.1"/>
    </source>
</evidence>
<evidence type="ECO:0000256" key="3">
    <source>
        <dbReference type="ARBA" id="ARBA00022806"/>
    </source>
</evidence>
<evidence type="ECO:0000256" key="8">
    <source>
        <dbReference type="ARBA" id="ARBA00048988"/>
    </source>
</evidence>
<dbReference type="PANTHER" id="PTHR11070">
    <property type="entry name" value="UVRD / RECB / PCRA DNA HELICASE FAMILY MEMBER"/>
    <property type="match status" value="1"/>
</dbReference>
<dbReference type="InterPro" id="IPR014016">
    <property type="entry name" value="UvrD-like_ATP-bd"/>
</dbReference>
<evidence type="ECO:0000313" key="12">
    <source>
        <dbReference type="Proteomes" id="UP000755551"/>
    </source>
</evidence>
<evidence type="ECO:0000259" key="10">
    <source>
        <dbReference type="PROSITE" id="PS51198"/>
    </source>
</evidence>
<evidence type="ECO:0000256" key="4">
    <source>
        <dbReference type="ARBA" id="ARBA00022840"/>
    </source>
</evidence>
<protein>
    <recommendedName>
        <fullName evidence="7">DNA 3'-5' helicase</fullName>
        <ecNumber evidence="7">5.6.2.4</ecNumber>
    </recommendedName>
</protein>
<organism evidence="11 12">
    <name type="scientific">Marinobacterium weihaiense</name>
    <dbReference type="NCBI Taxonomy" id="2851016"/>
    <lineage>
        <taxon>Bacteria</taxon>
        <taxon>Pseudomonadati</taxon>
        <taxon>Pseudomonadota</taxon>
        <taxon>Gammaproteobacteria</taxon>
        <taxon>Oceanospirillales</taxon>
        <taxon>Oceanospirillaceae</taxon>
        <taxon>Marinobacterium</taxon>
    </lineage>
</organism>
<keyword evidence="3 9" id="KW-0347">Helicase</keyword>
<dbReference type="EC" id="5.6.2.4" evidence="7"/>
<evidence type="ECO:0000256" key="9">
    <source>
        <dbReference type="PROSITE-ProRule" id="PRU00560"/>
    </source>
</evidence>
<comment type="catalytic activity">
    <reaction evidence="8">
        <text>ATP + H2O = ADP + phosphate + H(+)</text>
        <dbReference type="Rhea" id="RHEA:13065"/>
        <dbReference type="ChEBI" id="CHEBI:15377"/>
        <dbReference type="ChEBI" id="CHEBI:15378"/>
        <dbReference type="ChEBI" id="CHEBI:30616"/>
        <dbReference type="ChEBI" id="CHEBI:43474"/>
        <dbReference type="ChEBI" id="CHEBI:456216"/>
        <dbReference type="EC" id="5.6.2.4"/>
    </reaction>
</comment>
<dbReference type="PANTHER" id="PTHR11070:SF45">
    <property type="entry name" value="DNA 3'-5' HELICASE"/>
    <property type="match status" value="1"/>
</dbReference>
<keyword evidence="1 9" id="KW-0547">Nucleotide-binding</keyword>
<accession>A0ABS6M717</accession>
<sequence length="715" mass="80689">MTEQTPRVAIADKFMLALTRLPKTTQKKTLEFVSKFRQDPGASGINYEKINDAKDGHYRSVRIDQNYRGIVRAPDQGNVYLLLWVDKHDDAYDWARRHACEVHPGTGTLQIYESSEQPVNAIEPSVGSGASSEPLVTSEQTEPLFSLSEEQLHQIGVPQALTARVQSLTAEAELEALESRLPVEAYEPLYLLAAGADWQEIEQDYLAPQAAGVDTDDIAAALARPSSQRQFWVVDNDLELQAMLNAPLERWRVYLHPSQRKLVERHWNGPVRVLGGAGTGKTVVAMHRARWLVQQLLGGKEKLLFTTFTVNLATDIAANLRKICSAEELERIEVKHIDGWVKEFLRRNHYPHEIVYENASPEYHRIWQQALALNPALGLPDSFYKEEWERVILPQRVHTKAEYFKASRIGRGVALNRKQRAEIWPVFEEVRAQLNHQGLKTFEDATLDAVDLLQSRDIRLPYRSVIVDEAQDMGPQALTLIRQLLPEQDNDLFIVGDGHQRIYRRHAVMGHCGIRIVGRSRKLRINYRTTEETRRFASALLEGVSVDDLDGGEDQSTDYRSLLHGTEPVVTGYADGQTEQVGIAGEIVQLLEDGVESRDICIVTRVRKRRDELAAYLQQAGIAVQVLNQQTDNRNVAGVRLATMHRVKGLEFRYMFLAGINADVVPLALAMGSSDDPVEQQQNELNERALLHVAATRAVQGLYVSYAGEPSRFLR</sequence>
<evidence type="ECO:0000256" key="7">
    <source>
        <dbReference type="ARBA" id="ARBA00034808"/>
    </source>
</evidence>
<dbReference type="Pfam" id="PF00580">
    <property type="entry name" value="UvrD-helicase"/>
    <property type="match status" value="1"/>
</dbReference>